<gene>
    <name evidence="1" type="ORF">PHYPA_030982</name>
</gene>
<dbReference type="Gramene" id="Pp3c27_5830V3.1">
    <property type="protein sequence ID" value="PAC:32952430.CDS.1"/>
    <property type="gene ID" value="Pp3c27_5830"/>
</dbReference>
<reference evidence="2" key="3">
    <citation type="submission" date="2020-12" db="UniProtKB">
        <authorList>
            <consortium name="EnsemblPlants"/>
        </authorList>
    </citation>
    <scope>IDENTIFICATION</scope>
</reference>
<dbReference type="Proteomes" id="UP000006727">
    <property type="component" value="Chromosome 27"/>
</dbReference>
<evidence type="ECO:0000313" key="1">
    <source>
        <dbReference type="EMBL" id="PNR26407.1"/>
    </source>
</evidence>
<dbReference type="EnsemblPlants" id="Pp3c27_5830V3.1">
    <property type="protein sequence ID" value="PAC:32952430.CDS.1"/>
    <property type="gene ID" value="Pp3c27_5830"/>
</dbReference>
<keyword evidence="3" id="KW-1185">Reference proteome</keyword>
<reference evidence="1 3" key="2">
    <citation type="journal article" date="2018" name="Plant J.">
        <title>The Physcomitrella patens chromosome-scale assembly reveals moss genome structure and evolution.</title>
        <authorList>
            <person name="Lang D."/>
            <person name="Ullrich K.K."/>
            <person name="Murat F."/>
            <person name="Fuchs J."/>
            <person name="Jenkins J."/>
            <person name="Haas F.B."/>
            <person name="Piednoel M."/>
            <person name="Gundlach H."/>
            <person name="Van Bel M."/>
            <person name="Meyberg R."/>
            <person name="Vives C."/>
            <person name="Morata J."/>
            <person name="Symeonidi A."/>
            <person name="Hiss M."/>
            <person name="Muchero W."/>
            <person name="Kamisugi Y."/>
            <person name="Saleh O."/>
            <person name="Blanc G."/>
            <person name="Decker E.L."/>
            <person name="van Gessel N."/>
            <person name="Grimwood J."/>
            <person name="Hayes R.D."/>
            <person name="Graham S.W."/>
            <person name="Gunter L.E."/>
            <person name="McDaniel S.F."/>
            <person name="Hoernstein S.N.W."/>
            <person name="Larsson A."/>
            <person name="Li F.W."/>
            <person name="Perroud P.F."/>
            <person name="Phillips J."/>
            <person name="Ranjan P."/>
            <person name="Rokshar D.S."/>
            <person name="Rothfels C.J."/>
            <person name="Schneider L."/>
            <person name="Shu S."/>
            <person name="Stevenson D.W."/>
            <person name="Thummler F."/>
            <person name="Tillich M."/>
            <person name="Villarreal Aguilar J.C."/>
            <person name="Widiez T."/>
            <person name="Wong G.K."/>
            <person name="Wymore A."/>
            <person name="Zhang Y."/>
            <person name="Zimmer A.D."/>
            <person name="Quatrano R.S."/>
            <person name="Mayer K.F.X."/>
            <person name="Goodstein D."/>
            <person name="Casacuberta J.M."/>
            <person name="Vandepoele K."/>
            <person name="Reski R."/>
            <person name="Cuming A.C."/>
            <person name="Tuskan G.A."/>
            <person name="Maumus F."/>
            <person name="Salse J."/>
            <person name="Schmutz J."/>
            <person name="Rensing S.A."/>
        </authorList>
    </citation>
    <scope>NUCLEOTIDE SEQUENCE [LARGE SCALE GENOMIC DNA]</scope>
    <source>
        <strain evidence="2 3">cv. Gransden 2004</strain>
    </source>
</reference>
<dbReference type="PaxDb" id="3218-PP1S276_20V6.1"/>
<protein>
    <submittedName>
        <fullName evidence="1 2">Uncharacterized protein</fullName>
    </submittedName>
</protein>
<dbReference type="AlphaFoldDB" id="A0A2K1IAV4"/>
<evidence type="ECO:0000313" key="2">
    <source>
        <dbReference type="EnsemblPlants" id="PAC:32952430.CDS.1"/>
    </source>
</evidence>
<evidence type="ECO:0000313" key="3">
    <source>
        <dbReference type="Proteomes" id="UP000006727"/>
    </source>
</evidence>
<organism evidence="1">
    <name type="scientific">Physcomitrium patens</name>
    <name type="common">Spreading-leaved earth moss</name>
    <name type="synonym">Physcomitrella patens</name>
    <dbReference type="NCBI Taxonomy" id="3218"/>
    <lineage>
        <taxon>Eukaryota</taxon>
        <taxon>Viridiplantae</taxon>
        <taxon>Streptophyta</taxon>
        <taxon>Embryophyta</taxon>
        <taxon>Bryophyta</taxon>
        <taxon>Bryophytina</taxon>
        <taxon>Bryopsida</taxon>
        <taxon>Funariidae</taxon>
        <taxon>Funariales</taxon>
        <taxon>Funariaceae</taxon>
        <taxon>Physcomitrium</taxon>
    </lineage>
</organism>
<dbReference type="InParanoid" id="A0A2K1IAV4"/>
<sequence length="61" mass="6738">MVERCDQTSCESWSGTESCVRILIQPSVEVGHLAPVAQWIEQMVKRAERAGSVRCGAAYNL</sequence>
<accession>A0A2K1IAV4</accession>
<reference evidence="1 3" key="1">
    <citation type="journal article" date="2008" name="Science">
        <title>The Physcomitrella genome reveals evolutionary insights into the conquest of land by plants.</title>
        <authorList>
            <person name="Rensing S."/>
            <person name="Lang D."/>
            <person name="Zimmer A."/>
            <person name="Terry A."/>
            <person name="Salamov A."/>
            <person name="Shapiro H."/>
            <person name="Nishiyama T."/>
            <person name="Perroud P.-F."/>
            <person name="Lindquist E."/>
            <person name="Kamisugi Y."/>
            <person name="Tanahashi T."/>
            <person name="Sakakibara K."/>
            <person name="Fujita T."/>
            <person name="Oishi K."/>
            <person name="Shin-I T."/>
            <person name="Kuroki Y."/>
            <person name="Toyoda A."/>
            <person name="Suzuki Y."/>
            <person name="Hashimoto A."/>
            <person name="Yamaguchi K."/>
            <person name="Sugano A."/>
            <person name="Kohara Y."/>
            <person name="Fujiyama A."/>
            <person name="Anterola A."/>
            <person name="Aoki S."/>
            <person name="Ashton N."/>
            <person name="Barbazuk W.B."/>
            <person name="Barker E."/>
            <person name="Bennetzen J."/>
            <person name="Bezanilla M."/>
            <person name="Blankenship R."/>
            <person name="Cho S.H."/>
            <person name="Dutcher S."/>
            <person name="Estelle M."/>
            <person name="Fawcett J.A."/>
            <person name="Gundlach H."/>
            <person name="Hanada K."/>
            <person name="Heyl A."/>
            <person name="Hicks K.A."/>
            <person name="Hugh J."/>
            <person name="Lohr M."/>
            <person name="Mayer K."/>
            <person name="Melkozernov A."/>
            <person name="Murata T."/>
            <person name="Nelson D."/>
            <person name="Pils B."/>
            <person name="Prigge M."/>
            <person name="Reiss B."/>
            <person name="Renner T."/>
            <person name="Rombauts S."/>
            <person name="Rushton P."/>
            <person name="Sanderfoot A."/>
            <person name="Schween G."/>
            <person name="Shiu S.-H."/>
            <person name="Stueber K."/>
            <person name="Theodoulou F.L."/>
            <person name="Tu H."/>
            <person name="Van de Peer Y."/>
            <person name="Verrier P.J."/>
            <person name="Waters E."/>
            <person name="Wood A."/>
            <person name="Yang L."/>
            <person name="Cove D."/>
            <person name="Cuming A."/>
            <person name="Hasebe M."/>
            <person name="Lucas S."/>
            <person name="Mishler D.B."/>
            <person name="Reski R."/>
            <person name="Grigoriev I."/>
            <person name="Quatrano R.S."/>
            <person name="Boore J.L."/>
        </authorList>
    </citation>
    <scope>NUCLEOTIDE SEQUENCE [LARGE SCALE GENOMIC DNA]</scope>
    <source>
        <strain evidence="2 3">cv. Gransden 2004</strain>
    </source>
</reference>
<proteinExistence type="predicted"/>
<name>A0A2K1IAV4_PHYPA</name>
<dbReference type="EMBL" id="ABEU02000027">
    <property type="protein sequence ID" value="PNR26407.1"/>
    <property type="molecule type" value="Genomic_DNA"/>
</dbReference>